<dbReference type="EMBL" id="CM042018">
    <property type="protein sequence ID" value="KAI3827768.1"/>
    <property type="molecule type" value="Genomic_DNA"/>
</dbReference>
<dbReference type="Proteomes" id="UP001056120">
    <property type="component" value="Linkage Group LG01"/>
</dbReference>
<keyword evidence="2" id="KW-1185">Reference proteome</keyword>
<name>A0ACB9K6B0_9ASTR</name>
<organism evidence="1 2">
    <name type="scientific">Smallanthus sonchifolius</name>
    <dbReference type="NCBI Taxonomy" id="185202"/>
    <lineage>
        <taxon>Eukaryota</taxon>
        <taxon>Viridiplantae</taxon>
        <taxon>Streptophyta</taxon>
        <taxon>Embryophyta</taxon>
        <taxon>Tracheophyta</taxon>
        <taxon>Spermatophyta</taxon>
        <taxon>Magnoliopsida</taxon>
        <taxon>eudicotyledons</taxon>
        <taxon>Gunneridae</taxon>
        <taxon>Pentapetalae</taxon>
        <taxon>asterids</taxon>
        <taxon>campanulids</taxon>
        <taxon>Asterales</taxon>
        <taxon>Asteraceae</taxon>
        <taxon>Asteroideae</taxon>
        <taxon>Heliantheae alliance</taxon>
        <taxon>Millerieae</taxon>
        <taxon>Smallanthus</taxon>
    </lineage>
</organism>
<protein>
    <submittedName>
        <fullName evidence="1">Uncharacterized protein</fullName>
    </submittedName>
</protein>
<gene>
    <name evidence="1" type="ORF">L1987_01851</name>
</gene>
<proteinExistence type="predicted"/>
<accession>A0ACB9K6B0</accession>
<comment type="caution">
    <text evidence="1">The sequence shown here is derived from an EMBL/GenBank/DDBJ whole genome shotgun (WGS) entry which is preliminary data.</text>
</comment>
<reference evidence="1 2" key="2">
    <citation type="journal article" date="2022" name="Mol. Ecol. Resour.">
        <title>The genomes of chicory, endive, great burdock and yacon provide insights into Asteraceae paleo-polyploidization history and plant inulin production.</title>
        <authorList>
            <person name="Fan W."/>
            <person name="Wang S."/>
            <person name="Wang H."/>
            <person name="Wang A."/>
            <person name="Jiang F."/>
            <person name="Liu H."/>
            <person name="Zhao H."/>
            <person name="Xu D."/>
            <person name="Zhang Y."/>
        </authorList>
    </citation>
    <scope>NUCLEOTIDE SEQUENCE [LARGE SCALE GENOMIC DNA]</scope>
    <source>
        <strain evidence="2">cv. Yunnan</strain>
        <tissue evidence="1">Leaves</tissue>
    </source>
</reference>
<sequence>MALNVVAIEEPKKKLSFPAKRSAGNLFGAQDKQERVGETAVCGKCGVRHAGECRLGTNLCYKCGKTGHYYHECMQGIKCYNCGESGHMSRECTKPRMDEVGKGKGLEKKEERPRAKTRAYALTQEQARADPDVASGTFILDNTFVSVLFDSGASKSFISVNFCKRVKYTVSKLERAFSIETAEGRTVRVTDVVDNSTIKIEGHRFPVRLFVMVLGGFDVVLGMDWLTANEAQIICKRKIIRLKAPDGSKVEVFGDRDAPIPNVISMIKVADYLRCGCEAFLVYVIEKCKELKELDDVPVVLEYPEVFPGDLPGIPPDKEIEFRIDLVPDAHPVAKAPYRLAAVEIKEVMAQLDELLEKGFTQPSISPWGAQVLFVKKKDGSMRMCIDYRELNKRTVKNKYPLPRIDDLFDQLQGASWFSKIDLRSGYHQLKVREEDIPKTAFRTRYGHFEFRIMSFGLTNAPATFMDLMNRVCRPMLDRSVIVFIDDILIYSKNEVDHACHLKEVLEALKKENLYAKFSKCAFWLREVQFLGHVINLNGIMVDPAKIMTVREWNIPKTPTEIRSFLGLAGYYRRFIQDLSKIASPLTKLTRKEVKYEWGSTQDEAFKELKEKLTKAPVLALPKGNEDLVVYSDASGQGLGCVLMQRRRVIAYASRQLKIHEANYPTHDLELAAVVFALKIWRHYLYGVKFTSYSNHKSLKYFFEQRELNMRQRRWLELLKDYDCEIMYHPGKANVVADALSRKDVPAPIRVKACQLVVTSNVMREIERAQDEALKEENIKKERMVGQHDKLEYNTLGVRTRVGRVWIPVGGELRTKILDEAHKSRYSIHPGTNKIYQDLRKEYWWLGMKHEVTKHAALGNVVWEKMQDPVCWGEIGQMELGSLEVVRETSKRIMARVGEVVYRLELPDELSGIHPTFHVSHLRNCLADESAHVPLTEIEVNNILNYIEEPVAVLDRKEKRLRNKIIQLVKVQFNWLKSNGSNERDQNLLGKRRRK</sequence>
<evidence type="ECO:0000313" key="1">
    <source>
        <dbReference type="EMBL" id="KAI3827768.1"/>
    </source>
</evidence>
<evidence type="ECO:0000313" key="2">
    <source>
        <dbReference type="Proteomes" id="UP001056120"/>
    </source>
</evidence>
<reference evidence="2" key="1">
    <citation type="journal article" date="2022" name="Mol. Ecol. Resour.">
        <title>The genomes of chicory, endive, great burdock and yacon provide insights into Asteraceae palaeo-polyploidization history and plant inulin production.</title>
        <authorList>
            <person name="Fan W."/>
            <person name="Wang S."/>
            <person name="Wang H."/>
            <person name="Wang A."/>
            <person name="Jiang F."/>
            <person name="Liu H."/>
            <person name="Zhao H."/>
            <person name="Xu D."/>
            <person name="Zhang Y."/>
        </authorList>
    </citation>
    <scope>NUCLEOTIDE SEQUENCE [LARGE SCALE GENOMIC DNA]</scope>
    <source>
        <strain evidence="2">cv. Yunnan</strain>
    </source>
</reference>